<evidence type="ECO:0000259" key="2">
    <source>
        <dbReference type="Pfam" id="PF01970"/>
    </source>
</evidence>
<evidence type="ECO:0000313" key="4">
    <source>
        <dbReference type="Proteomes" id="UP000316083"/>
    </source>
</evidence>
<accession>A0A560BIZ3</accession>
<name>A0A560BIZ3_AZOBR</name>
<dbReference type="AlphaFoldDB" id="A0A560BIZ3"/>
<keyword evidence="1" id="KW-1133">Transmembrane helix</keyword>
<dbReference type="EMBL" id="VITF01000002">
    <property type="protein sequence ID" value="TWA72591.1"/>
    <property type="molecule type" value="Genomic_DNA"/>
</dbReference>
<evidence type="ECO:0000256" key="1">
    <source>
        <dbReference type="SAM" id="Phobius"/>
    </source>
</evidence>
<dbReference type="InterPro" id="IPR002823">
    <property type="entry name" value="DUF112_TM"/>
</dbReference>
<sequence>MPEREGNLEALGSLIQGFGVLADPMNIAYMFIGITLGVLIGVLPGLGGANGVAILLPLTFSMSPTSAIIMLSCIYWGALFGGAITSVLFNIPGEPWSVATTFDGHPMAQKGHAGEALTAAFTSSFFGAFVAVLLITFLAPVIAGFALRFGPAEFFAVQLLTFCSFVGMGSESPFKVLCAMMLGFALAAVGLDSVTGELRMTFGSVELLRGFDFLIAVIGLFGIGEILLTMEEGLAFKGKAAKINAKVVWETWKSLPRYWVTAIRGSIVGCWMGITPGGATPASFMSYGLAKRFSRNRQNFGNGEMEGVVAPETAAHAAGTSALLPMLTLGIPGSPTAAVLLGGLLIWGLQPGPLLFIEQKEFVWGLIASMYLGNIAGLIVVLTTVPVFASILRIPFSIIAPVIVVICAVGAYTVHNAFLDIVMMLVFGVVGYVFKKLSYPLAPLVLALVLGDMAESSFRQAMLVSQGDLAIFWSNPLVGSIVTLALVMLFWPVISALLRKRQSRQDGGSEVIPVK</sequence>
<feature type="transmembrane region" description="Helical" evidence="1">
    <location>
        <begin position="394"/>
        <end position="411"/>
    </location>
</feature>
<reference evidence="3 4" key="1">
    <citation type="submission" date="2019-06" db="EMBL/GenBank/DDBJ databases">
        <title>Genomic Encyclopedia of Type Strains, Phase IV (KMG-V): Genome sequencing to study the core and pangenomes of soil and plant-associated prokaryotes.</title>
        <authorList>
            <person name="Whitman W."/>
        </authorList>
    </citation>
    <scope>NUCLEOTIDE SEQUENCE [LARGE SCALE GENOMIC DNA]</scope>
    <source>
        <strain evidence="3 4">BR 11796</strain>
    </source>
</reference>
<feature type="transmembrane region" description="Helical" evidence="1">
    <location>
        <begin position="362"/>
        <end position="382"/>
    </location>
</feature>
<dbReference type="Pfam" id="PF01970">
    <property type="entry name" value="TctA"/>
    <property type="match status" value="1"/>
</dbReference>
<feature type="transmembrane region" description="Helical" evidence="1">
    <location>
        <begin position="125"/>
        <end position="147"/>
    </location>
</feature>
<comment type="caution">
    <text evidence="3">The sequence shown here is derived from an EMBL/GenBank/DDBJ whole genome shotgun (WGS) entry which is preliminary data.</text>
</comment>
<keyword evidence="1" id="KW-0472">Membrane</keyword>
<gene>
    <name evidence="3" type="ORF">FBZ82_102191</name>
</gene>
<feature type="transmembrane region" description="Helical" evidence="1">
    <location>
        <begin position="478"/>
        <end position="498"/>
    </location>
</feature>
<dbReference type="PANTHER" id="PTHR35342:SF1">
    <property type="entry name" value="BLR4373 PROTEIN"/>
    <property type="match status" value="1"/>
</dbReference>
<feature type="transmembrane region" description="Helical" evidence="1">
    <location>
        <begin position="211"/>
        <end position="230"/>
    </location>
</feature>
<organism evidence="3 4">
    <name type="scientific">Azospirillum brasilense</name>
    <dbReference type="NCBI Taxonomy" id="192"/>
    <lineage>
        <taxon>Bacteria</taxon>
        <taxon>Pseudomonadati</taxon>
        <taxon>Pseudomonadota</taxon>
        <taxon>Alphaproteobacteria</taxon>
        <taxon>Rhodospirillales</taxon>
        <taxon>Azospirillaceae</taxon>
        <taxon>Azospirillum</taxon>
    </lineage>
</organism>
<dbReference type="PANTHER" id="PTHR35342">
    <property type="entry name" value="TRICARBOXYLIC TRANSPORT PROTEIN"/>
    <property type="match status" value="1"/>
</dbReference>
<evidence type="ECO:0000313" key="3">
    <source>
        <dbReference type="EMBL" id="TWA72591.1"/>
    </source>
</evidence>
<feature type="transmembrane region" description="Helical" evidence="1">
    <location>
        <begin position="27"/>
        <end position="56"/>
    </location>
</feature>
<dbReference type="Proteomes" id="UP000316083">
    <property type="component" value="Unassembled WGS sequence"/>
</dbReference>
<feature type="domain" description="DUF112" evidence="2">
    <location>
        <begin position="27"/>
        <end position="446"/>
    </location>
</feature>
<proteinExistence type="predicted"/>
<feature type="transmembrane region" description="Helical" evidence="1">
    <location>
        <begin position="68"/>
        <end position="89"/>
    </location>
</feature>
<keyword evidence="1" id="KW-0812">Transmembrane</keyword>
<feature type="transmembrane region" description="Helical" evidence="1">
    <location>
        <begin position="174"/>
        <end position="191"/>
    </location>
</feature>
<feature type="transmembrane region" description="Helical" evidence="1">
    <location>
        <begin position="329"/>
        <end position="350"/>
    </location>
</feature>
<protein>
    <submittedName>
        <fullName evidence="3">Putative tricarboxylic transport membrane protein</fullName>
    </submittedName>
</protein>